<protein>
    <submittedName>
        <fullName evidence="2">HAT transposon superfamily protein</fullName>
    </submittedName>
</protein>
<accession>A0A5A7PRQ8</accession>
<gene>
    <name evidence="2" type="ORF">STAS_11559</name>
</gene>
<reference evidence="3" key="1">
    <citation type="journal article" date="2019" name="Curr. Biol.">
        <title>Genome Sequence of Striga asiatica Provides Insight into the Evolution of Plant Parasitism.</title>
        <authorList>
            <person name="Yoshida S."/>
            <person name="Kim S."/>
            <person name="Wafula E.K."/>
            <person name="Tanskanen J."/>
            <person name="Kim Y.M."/>
            <person name="Honaas L."/>
            <person name="Yang Z."/>
            <person name="Spallek T."/>
            <person name="Conn C.E."/>
            <person name="Ichihashi Y."/>
            <person name="Cheong K."/>
            <person name="Cui S."/>
            <person name="Der J.P."/>
            <person name="Gundlach H."/>
            <person name="Jiao Y."/>
            <person name="Hori C."/>
            <person name="Ishida J.K."/>
            <person name="Kasahara H."/>
            <person name="Kiba T."/>
            <person name="Kim M.S."/>
            <person name="Koo N."/>
            <person name="Laohavisit A."/>
            <person name="Lee Y.H."/>
            <person name="Lumba S."/>
            <person name="McCourt P."/>
            <person name="Mortimer J.C."/>
            <person name="Mutuku J.M."/>
            <person name="Nomura T."/>
            <person name="Sasaki-Sekimoto Y."/>
            <person name="Seto Y."/>
            <person name="Wang Y."/>
            <person name="Wakatake T."/>
            <person name="Sakakibara H."/>
            <person name="Demura T."/>
            <person name="Yamaguchi S."/>
            <person name="Yoneyama K."/>
            <person name="Manabe R.I."/>
            <person name="Nelson D.C."/>
            <person name="Schulman A.H."/>
            <person name="Timko M.P."/>
            <person name="dePamphilis C.W."/>
            <person name="Choi D."/>
            <person name="Shirasu K."/>
        </authorList>
    </citation>
    <scope>NUCLEOTIDE SEQUENCE [LARGE SCALE GENOMIC DNA]</scope>
    <source>
        <strain evidence="3">cv. UVA1</strain>
    </source>
</reference>
<comment type="caution">
    <text evidence="2">The sequence shown here is derived from an EMBL/GenBank/DDBJ whole genome shotgun (WGS) entry which is preliminary data.</text>
</comment>
<name>A0A5A7PRQ8_STRAF</name>
<dbReference type="EMBL" id="BKCP01004961">
    <property type="protein sequence ID" value="GER35291.1"/>
    <property type="molecule type" value="Genomic_DNA"/>
</dbReference>
<evidence type="ECO:0000256" key="1">
    <source>
        <dbReference type="SAM" id="MobiDB-lite"/>
    </source>
</evidence>
<feature type="region of interest" description="Disordered" evidence="1">
    <location>
        <begin position="1"/>
        <end position="25"/>
    </location>
</feature>
<proteinExistence type="predicted"/>
<evidence type="ECO:0000313" key="2">
    <source>
        <dbReference type="EMBL" id="GER35291.1"/>
    </source>
</evidence>
<evidence type="ECO:0000313" key="3">
    <source>
        <dbReference type="Proteomes" id="UP000325081"/>
    </source>
</evidence>
<organism evidence="2 3">
    <name type="scientific">Striga asiatica</name>
    <name type="common">Asiatic witchweed</name>
    <name type="synonym">Buchnera asiatica</name>
    <dbReference type="NCBI Taxonomy" id="4170"/>
    <lineage>
        <taxon>Eukaryota</taxon>
        <taxon>Viridiplantae</taxon>
        <taxon>Streptophyta</taxon>
        <taxon>Embryophyta</taxon>
        <taxon>Tracheophyta</taxon>
        <taxon>Spermatophyta</taxon>
        <taxon>Magnoliopsida</taxon>
        <taxon>eudicotyledons</taxon>
        <taxon>Gunneridae</taxon>
        <taxon>Pentapetalae</taxon>
        <taxon>asterids</taxon>
        <taxon>lamiids</taxon>
        <taxon>Lamiales</taxon>
        <taxon>Orobanchaceae</taxon>
        <taxon>Buchnereae</taxon>
        <taxon>Striga</taxon>
    </lineage>
</organism>
<dbReference type="AlphaFoldDB" id="A0A5A7PRQ8"/>
<keyword evidence="3" id="KW-1185">Reference proteome</keyword>
<feature type="compositionally biased region" description="Basic and acidic residues" evidence="1">
    <location>
        <begin position="1"/>
        <end position="22"/>
    </location>
</feature>
<dbReference type="Proteomes" id="UP000325081">
    <property type="component" value="Unassembled WGS sequence"/>
</dbReference>
<sequence length="152" mass="17559">MSEYGMEKRRDGGSKRGDEARKKREKFSRCCCKLRERDRGEEPRNLGENDRACWRLTSCGSCCDSWPREKGWTWAECFSSSQHLGNSSRHPLSDSSNRLLSLRYSLHELSLWLLISSPHEPNAFTAENARRTNRVAVSAVKYLVIFQLNSQD</sequence>